<proteinExistence type="predicted"/>
<keyword evidence="2" id="KW-1185">Reference proteome</keyword>
<organism evidence="1 2">
    <name type="scientific">Ixodes persulcatus</name>
    <name type="common">Taiga tick</name>
    <dbReference type="NCBI Taxonomy" id="34615"/>
    <lineage>
        <taxon>Eukaryota</taxon>
        <taxon>Metazoa</taxon>
        <taxon>Ecdysozoa</taxon>
        <taxon>Arthropoda</taxon>
        <taxon>Chelicerata</taxon>
        <taxon>Arachnida</taxon>
        <taxon>Acari</taxon>
        <taxon>Parasitiformes</taxon>
        <taxon>Ixodida</taxon>
        <taxon>Ixodoidea</taxon>
        <taxon>Ixodidae</taxon>
        <taxon>Ixodinae</taxon>
        <taxon>Ixodes</taxon>
    </lineage>
</organism>
<protein>
    <submittedName>
        <fullName evidence="1">Uncharacterized protein</fullName>
    </submittedName>
</protein>
<dbReference type="Proteomes" id="UP000805193">
    <property type="component" value="Unassembled WGS sequence"/>
</dbReference>
<evidence type="ECO:0000313" key="2">
    <source>
        <dbReference type="Proteomes" id="UP000805193"/>
    </source>
</evidence>
<evidence type="ECO:0000313" key="1">
    <source>
        <dbReference type="EMBL" id="KAG0443871.1"/>
    </source>
</evidence>
<reference evidence="1 2" key="1">
    <citation type="journal article" date="2020" name="Cell">
        <title>Large-Scale Comparative Analyses of Tick Genomes Elucidate Their Genetic Diversity and Vector Capacities.</title>
        <authorList>
            <consortium name="Tick Genome and Microbiome Consortium (TIGMIC)"/>
            <person name="Jia N."/>
            <person name="Wang J."/>
            <person name="Shi W."/>
            <person name="Du L."/>
            <person name="Sun Y."/>
            <person name="Zhan W."/>
            <person name="Jiang J.F."/>
            <person name="Wang Q."/>
            <person name="Zhang B."/>
            <person name="Ji P."/>
            <person name="Bell-Sakyi L."/>
            <person name="Cui X.M."/>
            <person name="Yuan T.T."/>
            <person name="Jiang B.G."/>
            <person name="Yang W.F."/>
            <person name="Lam T.T."/>
            <person name="Chang Q.C."/>
            <person name="Ding S.J."/>
            <person name="Wang X.J."/>
            <person name="Zhu J.G."/>
            <person name="Ruan X.D."/>
            <person name="Zhao L."/>
            <person name="Wei J.T."/>
            <person name="Ye R.Z."/>
            <person name="Que T.C."/>
            <person name="Du C.H."/>
            <person name="Zhou Y.H."/>
            <person name="Cheng J.X."/>
            <person name="Dai P.F."/>
            <person name="Guo W.B."/>
            <person name="Han X.H."/>
            <person name="Huang E.J."/>
            <person name="Li L.F."/>
            <person name="Wei W."/>
            <person name="Gao Y.C."/>
            <person name="Liu J.Z."/>
            <person name="Shao H.Z."/>
            <person name="Wang X."/>
            <person name="Wang C.C."/>
            <person name="Yang T.C."/>
            <person name="Huo Q.B."/>
            <person name="Li W."/>
            <person name="Chen H.Y."/>
            <person name="Chen S.E."/>
            <person name="Zhou L.G."/>
            <person name="Ni X.B."/>
            <person name="Tian J.H."/>
            <person name="Sheng Y."/>
            <person name="Liu T."/>
            <person name="Pan Y.S."/>
            <person name="Xia L.Y."/>
            <person name="Li J."/>
            <person name="Zhao F."/>
            <person name="Cao W.C."/>
        </authorList>
    </citation>
    <scope>NUCLEOTIDE SEQUENCE [LARGE SCALE GENOMIC DNA]</scope>
    <source>
        <strain evidence="1">Iper-2018</strain>
    </source>
</reference>
<name>A0AC60QYJ6_IXOPE</name>
<comment type="caution">
    <text evidence="1">The sequence shown here is derived from an EMBL/GenBank/DDBJ whole genome shotgun (WGS) entry which is preliminary data.</text>
</comment>
<accession>A0AC60QYJ6</accession>
<sequence length="114" mass="12829">MQLGVHNTLEWIIEAQKSAKVARLTSSPAGRTIFPVLGLNPTLAVERRLQLFVSQRASIQASLFPRNVHPQHHIGRRKARAVQLLRHVKEEPRSACFVDAPSMELGQVRCHCHP</sequence>
<dbReference type="EMBL" id="JABSTQ010002775">
    <property type="protein sequence ID" value="KAG0443871.1"/>
    <property type="molecule type" value="Genomic_DNA"/>
</dbReference>
<gene>
    <name evidence="1" type="ORF">HPB47_014440</name>
</gene>